<evidence type="ECO:0000313" key="6">
    <source>
        <dbReference type="EMBL" id="OGZ06311.1"/>
    </source>
</evidence>
<dbReference type="GO" id="GO:1990904">
    <property type="term" value="C:ribonucleoprotein complex"/>
    <property type="evidence" value="ECO:0007669"/>
    <property type="project" value="UniProtKB-KW"/>
</dbReference>
<evidence type="ECO:0000256" key="3">
    <source>
        <dbReference type="ARBA" id="ARBA00023274"/>
    </source>
</evidence>
<accession>A0A1G2D088</accession>
<dbReference type="GO" id="GO:0003735">
    <property type="term" value="F:structural constituent of ribosome"/>
    <property type="evidence" value="ECO:0007669"/>
    <property type="project" value="InterPro"/>
</dbReference>
<sequence length="63" mass="7135">MKITEIRKMSDKEIEKALVEQRAEVKQFRFDITGSKAKDLKAGANAKKAVARLLTELSSRNEN</sequence>
<gene>
    <name evidence="5" type="primary">rpmC</name>
    <name evidence="6" type="ORF">A2845_00730</name>
</gene>
<organism evidence="6 7">
    <name type="scientific">Candidatus Lloydbacteria bacterium RIFCSPHIGHO2_01_FULL_49_22</name>
    <dbReference type="NCBI Taxonomy" id="1798658"/>
    <lineage>
        <taxon>Bacteria</taxon>
        <taxon>Candidatus Lloydiibacteriota</taxon>
    </lineage>
</organism>
<keyword evidence="2 5" id="KW-0689">Ribosomal protein</keyword>
<dbReference type="AlphaFoldDB" id="A0A1G2D088"/>
<name>A0A1G2D088_9BACT</name>
<comment type="caution">
    <text evidence="6">The sequence shown here is derived from an EMBL/GenBank/DDBJ whole genome shotgun (WGS) entry which is preliminary data.</text>
</comment>
<dbReference type="HAMAP" id="MF_00374">
    <property type="entry name" value="Ribosomal_uL29"/>
    <property type="match status" value="1"/>
</dbReference>
<protein>
    <recommendedName>
        <fullName evidence="4 5">Large ribosomal subunit protein uL29</fullName>
    </recommendedName>
</protein>
<evidence type="ECO:0000256" key="5">
    <source>
        <dbReference type="HAMAP-Rule" id="MF_00374"/>
    </source>
</evidence>
<dbReference type="SUPFAM" id="SSF46561">
    <property type="entry name" value="Ribosomal protein L29 (L29p)"/>
    <property type="match status" value="1"/>
</dbReference>
<dbReference type="GO" id="GO:0006412">
    <property type="term" value="P:translation"/>
    <property type="evidence" value="ECO:0007669"/>
    <property type="project" value="UniProtKB-UniRule"/>
</dbReference>
<proteinExistence type="inferred from homology"/>
<dbReference type="Proteomes" id="UP000177122">
    <property type="component" value="Unassembled WGS sequence"/>
</dbReference>
<evidence type="ECO:0000256" key="1">
    <source>
        <dbReference type="ARBA" id="ARBA00009254"/>
    </source>
</evidence>
<dbReference type="NCBIfam" id="TIGR00012">
    <property type="entry name" value="L29"/>
    <property type="match status" value="1"/>
</dbReference>
<evidence type="ECO:0000313" key="7">
    <source>
        <dbReference type="Proteomes" id="UP000177122"/>
    </source>
</evidence>
<dbReference type="EMBL" id="MHLI01000004">
    <property type="protein sequence ID" value="OGZ06311.1"/>
    <property type="molecule type" value="Genomic_DNA"/>
</dbReference>
<dbReference type="GO" id="GO:0005840">
    <property type="term" value="C:ribosome"/>
    <property type="evidence" value="ECO:0007669"/>
    <property type="project" value="UniProtKB-KW"/>
</dbReference>
<evidence type="ECO:0000256" key="4">
    <source>
        <dbReference type="ARBA" id="ARBA00035204"/>
    </source>
</evidence>
<evidence type="ECO:0000256" key="2">
    <source>
        <dbReference type="ARBA" id="ARBA00022980"/>
    </source>
</evidence>
<keyword evidence="3 5" id="KW-0687">Ribonucleoprotein</keyword>
<dbReference type="Gene3D" id="1.10.287.310">
    <property type="match status" value="1"/>
</dbReference>
<dbReference type="InterPro" id="IPR001854">
    <property type="entry name" value="Ribosomal_uL29"/>
</dbReference>
<dbReference type="Pfam" id="PF00831">
    <property type="entry name" value="Ribosomal_L29"/>
    <property type="match status" value="1"/>
</dbReference>
<comment type="similarity">
    <text evidence="1 5">Belongs to the universal ribosomal protein uL29 family.</text>
</comment>
<reference evidence="6 7" key="1">
    <citation type="journal article" date="2016" name="Nat. Commun.">
        <title>Thousands of microbial genomes shed light on interconnected biogeochemical processes in an aquifer system.</title>
        <authorList>
            <person name="Anantharaman K."/>
            <person name="Brown C.T."/>
            <person name="Hug L.A."/>
            <person name="Sharon I."/>
            <person name="Castelle C.J."/>
            <person name="Probst A.J."/>
            <person name="Thomas B.C."/>
            <person name="Singh A."/>
            <person name="Wilkins M.J."/>
            <person name="Karaoz U."/>
            <person name="Brodie E.L."/>
            <person name="Williams K.H."/>
            <person name="Hubbard S.S."/>
            <person name="Banfield J.F."/>
        </authorList>
    </citation>
    <scope>NUCLEOTIDE SEQUENCE [LARGE SCALE GENOMIC DNA]</scope>
</reference>
<dbReference type="InterPro" id="IPR036049">
    <property type="entry name" value="Ribosomal_uL29_sf"/>
</dbReference>